<evidence type="ECO:0000259" key="2">
    <source>
        <dbReference type="Pfam" id="PF05699"/>
    </source>
</evidence>
<dbReference type="Proteomes" id="UP001219518">
    <property type="component" value="Unassembled WGS sequence"/>
</dbReference>
<evidence type="ECO:0000256" key="1">
    <source>
        <dbReference type="SAM" id="MobiDB-lite"/>
    </source>
</evidence>
<feature type="region of interest" description="Disordered" evidence="1">
    <location>
        <begin position="1"/>
        <end position="89"/>
    </location>
</feature>
<proteinExistence type="predicted"/>
<reference evidence="3" key="2">
    <citation type="journal article" date="2023" name="BMC Genomics">
        <title>Pest status, molecular evolution, and epigenetic factors derived from the genome assembly of Frankliniella fusca, a thysanopteran phytovirus vector.</title>
        <authorList>
            <person name="Catto M.A."/>
            <person name="Labadie P.E."/>
            <person name="Jacobson A.L."/>
            <person name="Kennedy G.G."/>
            <person name="Srinivasan R."/>
            <person name="Hunt B.G."/>
        </authorList>
    </citation>
    <scope>NUCLEOTIDE SEQUENCE</scope>
    <source>
        <strain evidence="3">PL_HMW_Pooled</strain>
    </source>
</reference>
<keyword evidence="4" id="KW-1185">Reference proteome</keyword>
<comment type="caution">
    <text evidence="3">The sequence shown here is derived from an EMBL/GenBank/DDBJ whole genome shotgun (WGS) entry which is preliminary data.</text>
</comment>
<dbReference type="AlphaFoldDB" id="A0AAE1HDB0"/>
<dbReference type="PANTHER" id="PTHR45749:SF21">
    <property type="entry name" value="DUF4371 DOMAIN-CONTAINING PROTEIN"/>
    <property type="match status" value="1"/>
</dbReference>
<feature type="region of interest" description="Disordered" evidence="1">
    <location>
        <begin position="406"/>
        <end position="426"/>
    </location>
</feature>
<dbReference type="GO" id="GO:0046983">
    <property type="term" value="F:protein dimerization activity"/>
    <property type="evidence" value="ECO:0007669"/>
    <property type="project" value="InterPro"/>
</dbReference>
<feature type="non-terminal residue" evidence="3">
    <location>
        <position position="617"/>
    </location>
</feature>
<sequence length="617" mass="69823">ECISPSQLEERGGSSCAEPSEEEPPPKRTVDTASNSLGCESGLERGHVDAVSSGSRSPLGDTSTSAEGRARPKCPATRNVLPSNFKFPKRPGDNRSVQHGWFSTHGWLHYCEEKDALLCFTCMSAQERGMVGTARGSEEVFTSTGFKKWHQASSKLREHETSAHHRHPANFLVQLLEKESVASLLDVQLKKHQKDARTAYKVVLSSIRYLARSGQALRGSTHESGNLMELLEERVLDCPELADWLKRRDKWLSSDIQNEILEMLSHAVLRRLVSDIKKAEFYSVMADGTTDESGNEQMAVCIRYAETTKLESMEVFLGLYNVISKTAEFTHRVISDVLLRLGLSKDQMREQLAKSLQRKQFTATGAKQSAQLLWNRYNAMGEADFNQIWEECEEMNEKQNLELKMPETSATRQRAPPRRLGEVGGKAAPAVITPKDRLRQKFISVLDWAKNELDRRFNQPGMLQLIKLEQILFAKQPLNNEELEGLLGVQSDDFNIPDLACQLQLVKNFPTMSKLYGNMPIFFKDLPSITRTMLLQIERLVILILTVPATSASCERAFSVLRRVKNWLRRTMTQSRLTHVMLLHAHKALAFSIDINVIFKEFVLRKAERISVFGNFA</sequence>
<name>A0AAE1HDB0_9NEOP</name>
<gene>
    <name evidence="3" type="ORF">KUF71_007696</name>
</gene>
<accession>A0AAE1HDB0</accession>
<dbReference type="EMBL" id="JAHWGI010000939">
    <property type="protein sequence ID" value="KAK3918435.1"/>
    <property type="molecule type" value="Genomic_DNA"/>
</dbReference>
<dbReference type="PANTHER" id="PTHR45749">
    <property type="match status" value="1"/>
</dbReference>
<dbReference type="Pfam" id="PF05699">
    <property type="entry name" value="Dimer_Tnp_hAT"/>
    <property type="match status" value="1"/>
</dbReference>
<protein>
    <submittedName>
        <fullName evidence="3">Zinc finger MYM-type protein 1</fullName>
    </submittedName>
</protein>
<reference evidence="3" key="1">
    <citation type="submission" date="2021-07" db="EMBL/GenBank/DDBJ databases">
        <authorList>
            <person name="Catto M.A."/>
            <person name="Jacobson A."/>
            <person name="Kennedy G."/>
            <person name="Labadie P."/>
            <person name="Hunt B.G."/>
            <person name="Srinivasan R."/>
        </authorList>
    </citation>
    <scope>NUCLEOTIDE SEQUENCE</scope>
    <source>
        <strain evidence="3">PL_HMW_Pooled</strain>
        <tissue evidence="3">Head</tissue>
    </source>
</reference>
<feature type="domain" description="HAT C-terminal dimerisation" evidence="2">
    <location>
        <begin position="539"/>
        <end position="586"/>
    </location>
</feature>
<organism evidence="3 4">
    <name type="scientific">Frankliniella fusca</name>
    <dbReference type="NCBI Taxonomy" id="407009"/>
    <lineage>
        <taxon>Eukaryota</taxon>
        <taxon>Metazoa</taxon>
        <taxon>Ecdysozoa</taxon>
        <taxon>Arthropoda</taxon>
        <taxon>Hexapoda</taxon>
        <taxon>Insecta</taxon>
        <taxon>Pterygota</taxon>
        <taxon>Neoptera</taxon>
        <taxon>Paraneoptera</taxon>
        <taxon>Thysanoptera</taxon>
        <taxon>Terebrantia</taxon>
        <taxon>Thripoidea</taxon>
        <taxon>Thripidae</taxon>
        <taxon>Frankliniella</taxon>
    </lineage>
</organism>
<dbReference type="InterPro" id="IPR008906">
    <property type="entry name" value="HATC_C_dom"/>
</dbReference>
<evidence type="ECO:0000313" key="3">
    <source>
        <dbReference type="EMBL" id="KAK3918435.1"/>
    </source>
</evidence>
<evidence type="ECO:0000313" key="4">
    <source>
        <dbReference type="Proteomes" id="UP001219518"/>
    </source>
</evidence>
<feature type="compositionally biased region" description="Polar residues" evidence="1">
    <location>
        <begin position="52"/>
        <end position="66"/>
    </location>
</feature>